<comment type="caution">
    <text evidence="2">The sequence shown here is derived from an EMBL/GenBank/DDBJ whole genome shotgun (WGS) entry which is preliminary data.</text>
</comment>
<reference evidence="2" key="2">
    <citation type="journal article" name="Front. Microbiol.">
        <title>Degradative Capacity of Two Strains of Rhodonia placenta: From Phenotype to Genotype.</title>
        <authorList>
            <person name="Kolle M."/>
            <person name="Horta M.A.C."/>
            <person name="Nowrousian M."/>
            <person name="Ohm R.A."/>
            <person name="Benz J.P."/>
            <person name="Pilgard A."/>
        </authorList>
    </citation>
    <scope>NUCLEOTIDE SEQUENCE</scope>
    <source>
        <strain evidence="2">FPRL280</strain>
    </source>
</reference>
<dbReference type="Proteomes" id="UP000639403">
    <property type="component" value="Unassembled WGS sequence"/>
</dbReference>
<dbReference type="PANTHER" id="PTHR34365:SF7">
    <property type="entry name" value="GLYCINE-RICH DOMAIN-CONTAINING PROTEIN 1"/>
    <property type="match status" value="1"/>
</dbReference>
<dbReference type="InterPro" id="IPR009836">
    <property type="entry name" value="GRDP-like"/>
</dbReference>
<organism evidence="2 3">
    <name type="scientific">Rhodonia placenta</name>
    <dbReference type="NCBI Taxonomy" id="104341"/>
    <lineage>
        <taxon>Eukaryota</taxon>
        <taxon>Fungi</taxon>
        <taxon>Dikarya</taxon>
        <taxon>Basidiomycota</taxon>
        <taxon>Agaricomycotina</taxon>
        <taxon>Agaricomycetes</taxon>
        <taxon>Polyporales</taxon>
        <taxon>Adustoporiaceae</taxon>
        <taxon>Rhodonia</taxon>
    </lineage>
</organism>
<dbReference type="PANTHER" id="PTHR34365">
    <property type="entry name" value="ENOLASE (DUF1399)"/>
    <property type="match status" value="1"/>
</dbReference>
<name>A0A8H7P381_9APHY</name>
<proteinExistence type="predicted"/>
<feature type="compositionally biased region" description="Polar residues" evidence="1">
    <location>
        <begin position="15"/>
        <end position="27"/>
    </location>
</feature>
<dbReference type="EMBL" id="JADOXO010000079">
    <property type="protein sequence ID" value="KAF9814826.1"/>
    <property type="molecule type" value="Genomic_DNA"/>
</dbReference>
<feature type="region of interest" description="Disordered" evidence="1">
    <location>
        <begin position="1"/>
        <end position="50"/>
    </location>
</feature>
<gene>
    <name evidence="2" type="ORF">IEO21_04878</name>
</gene>
<evidence type="ECO:0000313" key="3">
    <source>
        <dbReference type="Proteomes" id="UP000639403"/>
    </source>
</evidence>
<feature type="compositionally biased region" description="Low complexity" evidence="1">
    <location>
        <begin position="28"/>
        <end position="42"/>
    </location>
</feature>
<protein>
    <submittedName>
        <fullName evidence="2">Uncharacterized protein</fullName>
    </submittedName>
</protein>
<reference evidence="2" key="1">
    <citation type="submission" date="2020-11" db="EMBL/GenBank/DDBJ databases">
        <authorList>
            <person name="Koelle M."/>
            <person name="Horta M.A.C."/>
            <person name="Nowrousian M."/>
            <person name="Ohm R.A."/>
            <person name="Benz P."/>
            <person name="Pilgard A."/>
        </authorList>
    </citation>
    <scope>NUCLEOTIDE SEQUENCE</scope>
    <source>
        <strain evidence="2">FPRL280</strain>
    </source>
</reference>
<evidence type="ECO:0000256" key="1">
    <source>
        <dbReference type="SAM" id="MobiDB-lite"/>
    </source>
</evidence>
<accession>A0A8H7P381</accession>
<evidence type="ECO:0000313" key="2">
    <source>
        <dbReference type="EMBL" id="KAF9814826.1"/>
    </source>
</evidence>
<sequence>MSNIARGPSKIALRPSSSDLPRASSTAPLRPSTSDPSRSPTLAPARSPASASFHALGARPSADVDVAGPSQHQIGAKTLATPLVTAPYAKAHLRLLAAFKALRTAVEDNAGARLPEMVAGLDAARRWAWFVGLAVDRFECWADSVKPGSLRSWVRTQLPPLDVLMVWHAYMLNPRWYAEDCERLPLMKTLKGLGDRLLPAVIVAGDPATYQPTRERRMSWLADTGTHWDPLEASRDMTHRRVTCPKCAQDIETPYMTRDGTGYAQRTFAVTCPSCRLTVRKAALGLAKFADDLVSDHETPHVGFGVYLAGTLHTEAKTTDEDHATRIKNALIRSKALRSRTQITRAQWRQEILEKFNYSIAALPAAVSLLLLDGGGRRIVNRILSAYTDDRPFSIDLVGAVIRQGSFIEKMHSFGWTQADFFDAPQDEVVLVHAITRYHA</sequence>
<dbReference type="AlphaFoldDB" id="A0A8H7P381"/>